<dbReference type="AlphaFoldDB" id="A0A4P7IH08"/>
<evidence type="ECO:0000256" key="1">
    <source>
        <dbReference type="SAM" id="MobiDB-lite"/>
    </source>
</evidence>
<dbReference type="EMBL" id="CP038436">
    <property type="protein sequence ID" value="QBX56050.1"/>
    <property type="molecule type" value="Genomic_DNA"/>
</dbReference>
<dbReference type="KEGG" id="nsn:EXE58_11645"/>
<evidence type="ECO:0000313" key="2">
    <source>
        <dbReference type="EMBL" id="QBX56050.1"/>
    </source>
</evidence>
<dbReference type="RefSeq" id="WP_135268041.1">
    <property type="nucleotide sequence ID" value="NZ_CP038436.1"/>
</dbReference>
<name>A0A4P7IH08_9ACTN</name>
<evidence type="ECO:0000313" key="3">
    <source>
        <dbReference type="Proteomes" id="UP000294853"/>
    </source>
</evidence>
<reference evidence="2 3" key="1">
    <citation type="submission" date="2019-03" db="EMBL/GenBank/DDBJ databases">
        <title>Three New Species of Nocardioides, Nocardioides euryhalodurans sp. nov., Nocardioides seonyuensis sp. nov. and Nocardioides eburneoflavus sp. nov. Iolated from Soil.</title>
        <authorList>
            <person name="Roh S.G."/>
            <person name="Lee C."/>
            <person name="Kim M.-K."/>
            <person name="Kim S.B."/>
        </authorList>
    </citation>
    <scope>NUCLEOTIDE SEQUENCE [LARGE SCALE GENOMIC DNA]</scope>
    <source>
        <strain evidence="2 3">MMS17-SY207-3</strain>
    </source>
</reference>
<protein>
    <submittedName>
        <fullName evidence="2">Uncharacterized protein</fullName>
    </submittedName>
</protein>
<accession>A0A4P7IH08</accession>
<gene>
    <name evidence="2" type="ORF">EXE58_11645</name>
</gene>
<dbReference type="OrthoDB" id="3790168at2"/>
<feature type="region of interest" description="Disordered" evidence="1">
    <location>
        <begin position="1"/>
        <end position="96"/>
    </location>
</feature>
<dbReference type="Proteomes" id="UP000294853">
    <property type="component" value="Chromosome"/>
</dbReference>
<proteinExistence type="predicted"/>
<organism evidence="2 3">
    <name type="scientific">Nocardioides seonyuensis</name>
    <dbReference type="NCBI Taxonomy" id="2518371"/>
    <lineage>
        <taxon>Bacteria</taxon>
        <taxon>Bacillati</taxon>
        <taxon>Actinomycetota</taxon>
        <taxon>Actinomycetes</taxon>
        <taxon>Propionibacteriales</taxon>
        <taxon>Nocardioidaceae</taxon>
        <taxon>Nocardioides</taxon>
    </lineage>
</organism>
<sequence>MNDKLEPMPEPFTTEPELHPGGVDAIPDLPDDEVLGRDLDPDDNPAVDDALPPQVAAPDEDKKQAPEGEADDQEAGTERSPEAGQEAEDGSVEPPA</sequence>
<keyword evidence="3" id="KW-1185">Reference proteome</keyword>
<feature type="compositionally biased region" description="Acidic residues" evidence="1">
    <location>
        <begin position="85"/>
        <end position="96"/>
    </location>
</feature>